<feature type="chain" id="PRO_5046478992" evidence="1">
    <location>
        <begin position="30"/>
        <end position="202"/>
    </location>
</feature>
<name>A0ABW2IMZ4_9PROT</name>
<evidence type="ECO:0000313" key="2">
    <source>
        <dbReference type="EMBL" id="MFC7292241.1"/>
    </source>
</evidence>
<sequence>MLKNLKTVAVSMLAAGFATLGMSNQTAQANDVQDFLSGFDFETGRVLIVAPEGVRPSSDWSIRFSADFGTRKANSSPIMIDYASANAASQALPVSVSQENAFMLAVQPALSSEAAQTRSDFVNLSQMDGADQLDINMQLGASFKIDGEKQASVCAKTKVPTPVDVWIKPSENADWQRLSDMENLWKFGFFLRSAINSACPTI</sequence>
<evidence type="ECO:0000256" key="1">
    <source>
        <dbReference type="SAM" id="SignalP"/>
    </source>
</evidence>
<feature type="signal peptide" evidence="1">
    <location>
        <begin position="1"/>
        <end position="29"/>
    </location>
</feature>
<comment type="caution">
    <text evidence="2">The sequence shown here is derived from an EMBL/GenBank/DDBJ whole genome shotgun (WGS) entry which is preliminary data.</text>
</comment>
<evidence type="ECO:0000313" key="3">
    <source>
        <dbReference type="Proteomes" id="UP001596492"/>
    </source>
</evidence>
<organism evidence="2 3">
    <name type="scientific">Hirschia litorea</name>
    <dbReference type="NCBI Taxonomy" id="1199156"/>
    <lineage>
        <taxon>Bacteria</taxon>
        <taxon>Pseudomonadati</taxon>
        <taxon>Pseudomonadota</taxon>
        <taxon>Alphaproteobacteria</taxon>
        <taxon>Hyphomonadales</taxon>
        <taxon>Hyphomonadaceae</taxon>
        <taxon>Hirschia</taxon>
    </lineage>
</organism>
<dbReference type="RefSeq" id="WP_382167513.1">
    <property type="nucleotide sequence ID" value="NZ_JBHTBR010000005.1"/>
</dbReference>
<dbReference type="Proteomes" id="UP001596492">
    <property type="component" value="Unassembled WGS sequence"/>
</dbReference>
<accession>A0ABW2IMZ4</accession>
<proteinExistence type="predicted"/>
<reference evidence="3" key="1">
    <citation type="journal article" date="2019" name="Int. J. Syst. Evol. Microbiol.">
        <title>The Global Catalogue of Microorganisms (GCM) 10K type strain sequencing project: providing services to taxonomists for standard genome sequencing and annotation.</title>
        <authorList>
            <consortium name="The Broad Institute Genomics Platform"/>
            <consortium name="The Broad Institute Genome Sequencing Center for Infectious Disease"/>
            <person name="Wu L."/>
            <person name="Ma J."/>
        </authorList>
    </citation>
    <scope>NUCLEOTIDE SEQUENCE [LARGE SCALE GENOMIC DNA]</scope>
    <source>
        <strain evidence="3">CCUG 51308</strain>
    </source>
</reference>
<protein>
    <submittedName>
        <fullName evidence="2">Uncharacterized protein</fullName>
    </submittedName>
</protein>
<gene>
    <name evidence="2" type="ORF">ACFQS8_11480</name>
</gene>
<keyword evidence="3" id="KW-1185">Reference proteome</keyword>
<dbReference type="EMBL" id="JBHTBR010000005">
    <property type="protein sequence ID" value="MFC7292241.1"/>
    <property type="molecule type" value="Genomic_DNA"/>
</dbReference>
<keyword evidence="1" id="KW-0732">Signal</keyword>